<dbReference type="KEGG" id="fox:FOXG_14330"/>
<evidence type="ECO:0000313" key="3">
    <source>
        <dbReference type="Proteomes" id="UP000009097"/>
    </source>
</evidence>
<dbReference type="RefSeq" id="XP_018254523.1">
    <property type="nucleotide sequence ID" value="XM_018394399.1"/>
</dbReference>
<sequence>MIEKMVEQISKYWPPGPPAMQQMESKDPDILQYYQQWGFDIYRTYYGPGSDEAWGKLLYALKHQTRLAFGHYDGREDADQRHVDILEDLFYLDARADKSLLDGLDVQGIRKFCRHENTDKDRVMSVSIHDYVLLADESTLKDVSGREFVVKAVSLDWKRGHRGWGWMRIPTGYLLDLWQLLMLNSMRTELAIDFDGPEEDLGDYVWPGDLTLNNTGSYSEIRQFLKHYSGQSPRRSLECDKEA</sequence>
<evidence type="ECO:0000313" key="1">
    <source>
        <dbReference type="EMBL" id="KNB16478.1"/>
    </source>
</evidence>
<dbReference type="EMBL" id="DS231722">
    <property type="protein sequence ID" value="KNB17679.1"/>
    <property type="molecule type" value="Genomic_DNA"/>
</dbReference>
<dbReference type="AlphaFoldDB" id="A0A0J9W090"/>
<dbReference type="VEuPathDB" id="FungiDB:FOXG_14330"/>
<dbReference type="Proteomes" id="UP000009097">
    <property type="component" value="Unassembled WGS sequence"/>
</dbReference>
<dbReference type="EMBL" id="DS231719">
    <property type="protein sequence ID" value="KNB16478.1"/>
    <property type="molecule type" value="Genomic_DNA"/>
</dbReference>
<gene>
    <name evidence="1" type="ORF">FOXG_14330</name>
    <name evidence="2" type="ORF">FOXG_15150</name>
</gene>
<accession>A0A0J9W090</accession>
<dbReference type="KEGG" id="fox:FOXG_15150"/>
<dbReference type="GeneID" id="28956234"/>
<dbReference type="GeneID" id="28955499"/>
<dbReference type="RefSeq" id="XP_018255724.1">
    <property type="nucleotide sequence ID" value="XM_018395218.1"/>
</dbReference>
<dbReference type="VEuPathDB" id="FungiDB:FOXG_15150"/>
<reference evidence="1" key="2">
    <citation type="journal article" date="2010" name="Nature">
        <title>Comparative genomics reveals mobile pathogenicity chromosomes in Fusarium.</title>
        <authorList>
            <person name="Ma L.J."/>
            <person name="van der Does H.C."/>
            <person name="Borkovich K.A."/>
            <person name="Coleman J.J."/>
            <person name="Daboussi M.J."/>
            <person name="Di Pietro A."/>
            <person name="Dufresne M."/>
            <person name="Freitag M."/>
            <person name="Grabherr M."/>
            <person name="Henrissat B."/>
            <person name="Houterman P.M."/>
            <person name="Kang S."/>
            <person name="Shim W.B."/>
            <person name="Woloshuk C."/>
            <person name="Xie X."/>
            <person name="Xu J.R."/>
            <person name="Antoniw J."/>
            <person name="Baker S.E."/>
            <person name="Bluhm B.H."/>
            <person name="Breakspear A."/>
            <person name="Brown D.W."/>
            <person name="Butchko R.A."/>
            <person name="Chapman S."/>
            <person name="Coulson R."/>
            <person name="Coutinho P.M."/>
            <person name="Danchin E.G."/>
            <person name="Diener A."/>
            <person name="Gale L.R."/>
            <person name="Gardiner D.M."/>
            <person name="Goff S."/>
            <person name="Hammond-Kosack K.E."/>
            <person name="Hilburn K."/>
            <person name="Hua-Van A."/>
            <person name="Jonkers W."/>
            <person name="Kazan K."/>
            <person name="Kodira C.D."/>
            <person name="Koehrsen M."/>
            <person name="Kumar L."/>
            <person name="Lee Y.H."/>
            <person name="Li L."/>
            <person name="Manners J.M."/>
            <person name="Miranda-Saavedra D."/>
            <person name="Mukherjee M."/>
            <person name="Park G."/>
            <person name="Park J."/>
            <person name="Park S.Y."/>
            <person name="Proctor R.H."/>
            <person name="Regev A."/>
            <person name="Ruiz-Roldan M.C."/>
            <person name="Sain D."/>
            <person name="Sakthikumar S."/>
            <person name="Sykes S."/>
            <person name="Schwartz D.C."/>
            <person name="Turgeon B.G."/>
            <person name="Wapinski I."/>
            <person name="Yoder O."/>
            <person name="Young S."/>
            <person name="Zeng Q."/>
            <person name="Zhou S."/>
            <person name="Galagan J."/>
            <person name="Cuomo C.A."/>
            <person name="Kistler H.C."/>
            <person name="Rep M."/>
        </authorList>
    </citation>
    <scope>NUCLEOTIDE SEQUENCE [LARGE SCALE GENOMIC DNA]</scope>
    <source>
        <strain evidence="1">4287</strain>
    </source>
</reference>
<reference evidence="1" key="1">
    <citation type="submission" date="2007-04" db="EMBL/GenBank/DDBJ databases">
        <authorList>
            <consortium name="The Broad Institute Genome Sequencing Platform"/>
            <person name="Birren B."/>
            <person name="Lander E."/>
            <person name="Galagan J."/>
            <person name="Nusbaum C."/>
            <person name="Devon K."/>
            <person name="Ma L.-J."/>
            <person name="Jaffe D."/>
            <person name="Butler J."/>
            <person name="Alvarez P."/>
            <person name="Gnerre S."/>
            <person name="Grabherr M."/>
            <person name="Kleber M."/>
            <person name="Mauceli E."/>
            <person name="Brockman W."/>
            <person name="MacCallum I.A."/>
            <person name="Young S."/>
            <person name="LaButti K."/>
            <person name="DeCaprio D."/>
            <person name="Crawford M."/>
            <person name="Koehrsen M."/>
            <person name="Engels R."/>
            <person name="Montgomery P."/>
            <person name="Pearson M."/>
            <person name="Howarth C."/>
            <person name="Larson L."/>
            <person name="White J."/>
            <person name="O'Leary S."/>
            <person name="Kodira C."/>
            <person name="Zeng Q."/>
            <person name="Yandava C."/>
            <person name="Alvarado L."/>
            <person name="Kistler C."/>
            <person name="Shim W.-B."/>
            <person name="Kang S."/>
            <person name="Woloshuk C."/>
        </authorList>
    </citation>
    <scope>NUCLEOTIDE SEQUENCE</scope>
    <source>
        <strain evidence="1">4287</strain>
    </source>
</reference>
<organism evidence="1 3">
    <name type="scientific">Fusarium oxysporum f. sp. lycopersici (strain 4287 / CBS 123668 / FGSC 9935 / NRRL 34936)</name>
    <name type="common">Fusarium vascular wilt of tomato</name>
    <dbReference type="NCBI Taxonomy" id="426428"/>
    <lineage>
        <taxon>Eukaryota</taxon>
        <taxon>Fungi</taxon>
        <taxon>Dikarya</taxon>
        <taxon>Ascomycota</taxon>
        <taxon>Pezizomycotina</taxon>
        <taxon>Sordariomycetes</taxon>
        <taxon>Hypocreomycetidae</taxon>
        <taxon>Hypocreales</taxon>
        <taxon>Nectriaceae</taxon>
        <taxon>Fusarium</taxon>
        <taxon>Fusarium oxysporum species complex</taxon>
    </lineage>
</organism>
<dbReference type="OrthoDB" id="6499973at2759"/>
<name>A0A0J9W090_FUSO4</name>
<protein>
    <submittedName>
        <fullName evidence="1">Uncharacterized protein</fullName>
    </submittedName>
</protein>
<proteinExistence type="predicted"/>
<evidence type="ECO:0000313" key="2">
    <source>
        <dbReference type="EMBL" id="KNB17679.1"/>
    </source>
</evidence>